<dbReference type="InterPro" id="IPR029058">
    <property type="entry name" value="AB_hydrolase_fold"/>
</dbReference>
<evidence type="ECO:0000259" key="4">
    <source>
        <dbReference type="Pfam" id="PF20434"/>
    </source>
</evidence>
<evidence type="ECO:0000256" key="1">
    <source>
        <dbReference type="ARBA" id="ARBA00010515"/>
    </source>
</evidence>
<dbReference type="Proteomes" id="UP000503505">
    <property type="component" value="Chromosome"/>
</dbReference>
<sequence>MVNTHIVKVGKGLLGLILLCGLYGCQSTAQNSKIIATAFNMTTAVQQKIMDRYAPDDVIVQQNILYDSDRRLGLDLYQPQNMTQLEQRPTVIWIHGGGWISGSREHARGYFKLLASKGYNVVSVQYQLAPGSTYPSQLQQINMALAYLQTHASQYKIDPDQLYLAGDSAGANLASHYAALLTNPVFAHNSDFVPSIQPAQLKGLILHCGIYDLNVFVDTAPEKIKLIEWGVHNMVQAYTGDRRHDVEFLKKISPIQHITPNYPPVLISGGNKDFLTETQSYPFVQVLKANQVPVKAIFYPESKAWLIHEYQFYMGKKESQQTFEQTLQFLQSPTDVLATPN</sequence>
<reference evidence="5 6" key="1">
    <citation type="submission" date="2019-09" db="EMBL/GenBank/DDBJ databases">
        <title>Non-baumannii Acinetobacter spp. carrying blaNDM-1 isolated in China.</title>
        <authorList>
            <person name="Cui C."/>
            <person name="Chen C."/>
            <person name="Sun J."/>
            <person name="Liu Y."/>
        </authorList>
    </citation>
    <scope>NUCLEOTIDE SEQUENCE [LARGE SCALE GENOMIC DNA]</scope>
    <source>
        <strain evidence="5 6">HZE23-1</strain>
    </source>
</reference>
<dbReference type="Gene3D" id="3.40.50.1820">
    <property type="entry name" value="alpha/beta hydrolase"/>
    <property type="match status" value="1"/>
</dbReference>
<dbReference type="Pfam" id="PF20434">
    <property type="entry name" value="BD-FAE"/>
    <property type="match status" value="1"/>
</dbReference>
<dbReference type="EMBL" id="CP044463">
    <property type="protein sequence ID" value="QIC66985.1"/>
    <property type="molecule type" value="Genomic_DNA"/>
</dbReference>
<dbReference type="PANTHER" id="PTHR48081">
    <property type="entry name" value="AB HYDROLASE SUPERFAMILY PROTEIN C4A8.06C"/>
    <property type="match status" value="1"/>
</dbReference>
<name>A0AAE7BWK5_9GAMM</name>
<feature type="active site" evidence="3">
    <location>
        <position position="168"/>
    </location>
</feature>
<keyword evidence="2 5" id="KW-0378">Hydrolase</keyword>
<dbReference type="AlphaFoldDB" id="A0AAE7BWK5"/>
<comment type="similarity">
    <text evidence="1">Belongs to the 'GDXG' lipolytic enzyme family.</text>
</comment>
<evidence type="ECO:0000313" key="5">
    <source>
        <dbReference type="EMBL" id="QIC66985.1"/>
    </source>
</evidence>
<dbReference type="InterPro" id="IPR049492">
    <property type="entry name" value="BD-FAE-like_dom"/>
</dbReference>
<dbReference type="InterPro" id="IPR050300">
    <property type="entry name" value="GDXG_lipolytic_enzyme"/>
</dbReference>
<evidence type="ECO:0000256" key="2">
    <source>
        <dbReference type="ARBA" id="ARBA00022801"/>
    </source>
</evidence>
<dbReference type="PROSITE" id="PS01174">
    <property type="entry name" value="LIPASE_GDXG_SER"/>
    <property type="match status" value="1"/>
</dbReference>
<dbReference type="SUPFAM" id="SSF53474">
    <property type="entry name" value="alpha/beta-Hydrolases"/>
    <property type="match status" value="1"/>
</dbReference>
<feature type="domain" description="BD-FAE-like" evidence="4">
    <location>
        <begin position="74"/>
        <end position="277"/>
    </location>
</feature>
<evidence type="ECO:0000313" key="6">
    <source>
        <dbReference type="Proteomes" id="UP000503505"/>
    </source>
</evidence>
<organism evidence="5 6">
    <name type="scientific">Acinetobacter schindleri</name>
    <dbReference type="NCBI Taxonomy" id="108981"/>
    <lineage>
        <taxon>Bacteria</taxon>
        <taxon>Pseudomonadati</taxon>
        <taxon>Pseudomonadota</taxon>
        <taxon>Gammaproteobacteria</taxon>
        <taxon>Moraxellales</taxon>
        <taxon>Moraxellaceae</taxon>
        <taxon>Acinetobacter</taxon>
    </lineage>
</organism>
<accession>A0AAE7BWK5</accession>
<dbReference type="GO" id="GO:0016787">
    <property type="term" value="F:hydrolase activity"/>
    <property type="evidence" value="ECO:0007669"/>
    <property type="project" value="UniProtKB-KW"/>
</dbReference>
<gene>
    <name evidence="5" type="ORF">FSC10_06245</name>
</gene>
<dbReference type="InterPro" id="IPR033140">
    <property type="entry name" value="Lipase_GDXG_put_SER_AS"/>
</dbReference>
<dbReference type="RefSeq" id="WP_163171196.1">
    <property type="nucleotide sequence ID" value="NZ_CP044463.1"/>
</dbReference>
<protein>
    <submittedName>
        <fullName evidence="5">Alpha/beta hydrolase</fullName>
    </submittedName>
</protein>
<proteinExistence type="inferred from homology"/>
<evidence type="ECO:0000256" key="3">
    <source>
        <dbReference type="PROSITE-ProRule" id="PRU10038"/>
    </source>
</evidence>